<comment type="catalytic activity">
    <reaction evidence="9">
        <text>(7R,8S)-7,8-diammoniononanoate + CO2 + ATP = (4R,5S)-dethiobiotin + ADP + phosphate + 3 H(+)</text>
        <dbReference type="Rhea" id="RHEA:15805"/>
        <dbReference type="ChEBI" id="CHEBI:15378"/>
        <dbReference type="ChEBI" id="CHEBI:16526"/>
        <dbReference type="ChEBI" id="CHEBI:30616"/>
        <dbReference type="ChEBI" id="CHEBI:43474"/>
        <dbReference type="ChEBI" id="CHEBI:149469"/>
        <dbReference type="ChEBI" id="CHEBI:149473"/>
        <dbReference type="ChEBI" id="CHEBI:456216"/>
        <dbReference type="EC" id="6.3.3.3"/>
    </reaction>
</comment>
<comment type="caution">
    <text evidence="10">The sequence shown here is derived from an EMBL/GenBank/DDBJ whole genome shotgun (WGS) entry which is preliminary data.</text>
</comment>
<dbReference type="HAMAP" id="MF_00336">
    <property type="entry name" value="BioD"/>
    <property type="match status" value="1"/>
</dbReference>
<feature type="binding site" evidence="9">
    <location>
        <position position="55"/>
    </location>
    <ligand>
        <name>ATP</name>
        <dbReference type="ChEBI" id="CHEBI:30616"/>
    </ligand>
</feature>
<dbReference type="Proteomes" id="UP000053681">
    <property type="component" value="Unassembled WGS sequence"/>
</dbReference>
<protein>
    <recommendedName>
        <fullName evidence="9">ATP-dependent dethiobiotin synthetase BioD</fullName>
        <ecNumber evidence="9">6.3.3.3</ecNumber>
    </recommendedName>
    <alternativeName>
        <fullName evidence="9">DTB synthetase</fullName>
        <shortName evidence="9">DTBS</shortName>
    </alternativeName>
    <alternativeName>
        <fullName evidence="9">Dethiobiotin synthase</fullName>
    </alternativeName>
</protein>
<comment type="catalytic activity">
    <reaction evidence="8">
        <text>(7R,8S)-8-amino-7-(carboxyamino)nonanoate + ATP = (4R,5S)-dethiobiotin + ADP + phosphate + H(+)</text>
        <dbReference type="Rhea" id="RHEA:63684"/>
        <dbReference type="ChEBI" id="CHEBI:15378"/>
        <dbReference type="ChEBI" id="CHEBI:30616"/>
        <dbReference type="ChEBI" id="CHEBI:43474"/>
        <dbReference type="ChEBI" id="CHEBI:149470"/>
        <dbReference type="ChEBI" id="CHEBI:149473"/>
        <dbReference type="ChEBI" id="CHEBI:456216"/>
    </reaction>
</comment>
<dbReference type="NCBIfam" id="TIGR00347">
    <property type="entry name" value="bioD"/>
    <property type="match status" value="1"/>
</dbReference>
<feature type="binding site" evidence="9">
    <location>
        <position position="17"/>
    </location>
    <ligand>
        <name>Mg(2+)</name>
        <dbReference type="ChEBI" id="CHEBI:18420"/>
    </ligand>
</feature>
<comment type="pathway">
    <text evidence="9">Cofactor biosynthesis; biotin biosynthesis; biotin from 7,8-diaminononanoate: step 1/2.</text>
</comment>
<dbReference type="AlphaFoldDB" id="A0A0V8JMK0"/>
<gene>
    <name evidence="9" type="primary">bioD</name>
    <name evidence="10" type="ORF">AS180_09010</name>
</gene>
<dbReference type="GO" id="GO:0000287">
    <property type="term" value="F:magnesium ion binding"/>
    <property type="evidence" value="ECO:0007669"/>
    <property type="project" value="UniProtKB-UniRule"/>
</dbReference>
<evidence type="ECO:0000256" key="7">
    <source>
        <dbReference type="ARBA" id="ARBA00022842"/>
    </source>
</evidence>
<dbReference type="GO" id="GO:0004141">
    <property type="term" value="F:dethiobiotin synthase activity"/>
    <property type="evidence" value="ECO:0007669"/>
    <property type="project" value="UniProtKB-UniRule"/>
</dbReference>
<keyword evidence="3 9" id="KW-0479">Metal-binding</keyword>
<organism evidence="10 11">
    <name type="scientific">Priestia veravalensis</name>
    <dbReference type="NCBI Taxonomy" id="1414648"/>
    <lineage>
        <taxon>Bacteria</taxon>
        <taxon>Bacillati</taxon>
        <taxon>Bacillota</taxon>
        <taxon>Bacilli</taxon>
        <taxon>Bacillales</taxon>
        <taxon>Bacillaceae</taxon>
        <taxon>Priestia</taxon>
    </lineage>
</organism>
<sequence>MGKGLFITGTGTDVGKTYVTGLLVKKLREHGYDCGYYKPALSGAEVECEQLIPGDAKHVLETAGIREKPENTVSYIYKHAVSPHLAANLEGNPVDLNIIKKDYQKAKEKYDYVVVEGSGGILCPIRWDDQQHILLEDIVKELNLSTIVIADAGLGTINATVLTIEYLRARNIQVKGIIFNRSREGDVMEEDNQKMVEVLTGVSVIGLVKENDTELAMEAEKVAELFA</sequence>
<evidence type="ECO:0000256" key="8">
    <source>
        <dbReference type="ARBA" id="ARBA00047386"/>
    </source>
</evidence>
<name>A0A0V8JMK0_9BACI</name>
<feature type="binding site" evidence="9">
    <location>
        <begin position="116"/>
        <end position="119"/>
    </location>
    <ligand>
        <name>ATP</name>
        <dbReference type="ChEBI" id="CHEBI:30616"/>
    </ligand>
</feature>
<feature type="binding site" evidence="9">
    <location>
        <begin position="180"/>
        <end position="181"/>
    </location>
    <ligand>
        <name>ATP</name>
        <dbReference type="ChEBI" id="CHEBI:30616"/>
    </ligand>
</feature>
<feature type="binding site" evidence="9">
    <location>
        <begin position="13"/>
        <end position="18"/>
    </location>
    <ligand>
        <name>ATP</name>
        <dbReference type="ChEBI" id="CHEBI:30616"/>
    </ligand>
</feature>
<dbReference type="InterPro" id="IPR004472">
    <property type="entry name" value="DTB_synth_BioD"/>
</dbReference>
<comment type="subcellular location">
    <subcellularLocation>
        <location evidence="9">Cytoplasm</location>
    </subcellularLocation>
</comment>
<comment type="caution">
    <text evidence="9">Lacks conserved residue(s) required for the propagation of feature annotation.</text>
</comment>
<feature type="binding site" evidence="9">
    <location>
        <position position="55"/>
    </location>
    <ligand>
        <name>Mg(2+)</name>
        <dbReference type="ChEBI" id="CHEBI:18420"/>
    </ligand>
</feature>
<dbReference type="Pfam" id="PF13500">
    <property type="entry name" value="AAA_26"/>
    <property type="match status" value="1"/>
</dbReference>
<dbReference type="PIRSF" id="PIRSF006755">
    <property type="entry name" value="DTB_synth"/>
    <property type="match status" value="1"/>
</dbReference>
<dbReference type="GO" id="GO:0009102">
    <property type="term" value="P:biotin biosynthetic process"/>
    <property type="evidence" value="ECO:0007669"/>
    <property type="project" value="UniProtKB-UniRule"/>
</dbReference>
<comment type="function">
    <text evidence="9">Catalyzes a mechanistically unusual reaction, the ATP-dependent insertion of CO2 between the N7 and N8 nitrogen atoms of 7,8-diaminopelargonic acid (DAPA, also called 7,8-diammoniononanoate) to form a ureido ring.</text>
</comment>
<dbReference type="EC" id="6.3.3.3" evidence="9"/>
<keyword evidence="6 9" id="KW-0067">ATP-binding</keyword>
<comment type="subunit">
    <text evidence="9">Homodimer.</text>
</comment>
<comment type="cofactor">
    <cofactor evidence="9">
        <name>Mg(2+)</name>
        <dbReference type="ChEBI" id="CHEBI:18420"/>
    </cofactor>
</comment>
<keyword evidence="2 9" id="KW-0436">Ligase</keyword>
<evidence type="ECO:0000256" key="2">
    <source>
        <dbReference type="ARBA" id="ARBA00022598"/>
    </source>
</evidence>
<dbReference type="CDD" id="cd03109">
    <property type="entry name" value="DTBS"/>
    <property type="match status" value="1"/>
</dbReference>
<keyword evidence="5 9" id="KW-0093">Biotin biosynthesis</keyword>
<keyword evidence="7 9" id="KW-0460">Magnesium</keyword>
<accession>A0A0V8JMK0</accession>
<dbReference type="SUPFAM" id="SSF52540">
    <property type="entry name" value="P-loop containing nucleoside triphosphate hydrolases"/>
    <property type="match status" value="1"/>
</dbReference>
<evidence type="ECO:0000313" key="10">
    <source>
        <dbReference type="EMBL" id="KSU88277.1"/>
    </source>
</evidence>
<evidence type="ECO:0000256" key="3">
    <source>
        <dbReference type="ARBA" id="ARBA00022723"/>
    </source>
</evidence>
<dbReference type="PANTHER" id="PTHR43210">
    <property type="entry name" value="DETHIOBIOTIN SYNTHETASE"/>
    <property type="match status" value="1"/>
</dbReference>
<dbReference type="UniPathway" id="UPA00078">
    <property type="reaction ID" value="UER00161"/>
</dbReference>
<reference evidence="10 11" key="1">
    <citation type="submission" date="2015-11" db="EMBL/GenBank/DDBJ databases">
        <title>Bacillus caseinolyticus sp nov.</title>
        <authorList>
            <person name="Dastager S.G."/>
            <person name="Mawlankar R."/>
        </authorList>
    </citation>
    <scope>NUCLEOTIDE SEQUENCE [LARGE SCALE GENOMIC DNA]</scope>
    <source>
        <strain evidence="10 11">SGD-V-76</strain>
    </source>
</reference>
<feature type="binding site" evidence="9">
    <location>
        <position position="42"/>
    </location>
    <ligand>
        <name>substrate</name>
    </ligand>
</feature>
<proteinExistence type="inferred from homology"/>
<dbReference type="GO" id="GO:0005829">
    <property type="term" value="C:cytosol"/>
    <property type="evidence" value="ECO:0007669"/>
    <property type="project" value="TreeGrafter"/>
</dbReference>
<feature type="binding site" evidence="9">
    <location>
        <position position="116"/>
    </location>
    <ligand>
        <name>Mg(2+)</name>
        <dbReference type="ChEBI" id="CHEBI:18420"/>
    </ligand>
</feature>
<dbReference type="PANTHER" id="PTHR43210:SF2">
    <property type="entry name" value="ATP-DEPENDENT DETHIOBIOTIN SYNTHETASE BIOD 2"/>
    <property type="match status" value="1"/>
</dbReference>
<dbReference type="InterPro" id="IPR027417">
    <property type="entry name" value="P-loop_NTPase"/>
</dbReference>
<evidence type="ECO:0000256" key="1">
    <source>
        <dbReference type="ARBA" id="ARBA00022490"/>
    </source>
</evidence>
<comment type="similarity">
    <text evidence="9">Belongs to the dethiobiotin synthetase family.</text>
</comment>
<evidence type="ECO:0000313" key="11">
    <source>
        <dbReference type="Proteomes" id="UP000053681"/>
    </source>
</evidence>
<feature type="active site" evidence="9">
    <location>
        <position position="38"/>
    </location>
</feature>
<keyword evidence="1 9" id="KW-0963">Cytoplasm</keyword>
<dbReference type="RefSeq" id="WP_025909768.1">
    <property type="nucleotide sequence ID" value="NZ_KQ758642.1"/>
</dbReference>
<dbReference type="EMBL" id="LNQP01000026">
    <property type="protein sequence ID" value="KSU88277.1"/>
    <property type="molecule type" value="Genomic_DNA"/>
</dbReference>
<dbReference type="GO" id="GO:0005524">
    <property type="term" value="F:ATP binding"/>
    <property type="evidence" value="ECO:0007669"/>
    <property type="project" value="UniProtKB-UniRule"/>
</dbReference>
<evidence type="ECO:0000256" key="5">
    <source>
        <dbReference type="ARBA" id="ARBA00022756"/>
    </source>
</evidence>
<dbReference type="Gene3D" id="3.40.50.300">
    <property type="entry name" value="P-loop containing nucleotide triphosphate hydrolases"/>
    <property type="match status" value="1"/>
</dbReference>
<evidence type="ECO:0000256" key="4">
    <source>
        <dbReference type="ARBA" id="ARBA00022741"/>
    </source>
</evidence>
<keyword evidence="4 9" id="KW-0547">Nucleotide-binding</keyword>
<evidence type="ECO:0000256" key="6">
    <source>
        <dbReference type="ARBA" id="ARBA00022840"/>
    </source>
</evidence>
<evidence type="ECO:0000256" key="9">
    <source>
        <dbReference type="HAMAP-Rule" id="MF_00336"/>
    </source>
</evidence>
<keyword evidence="11" id="KW-1185">Reference proteome</keyword>